<dbReference type="Pfam" id="PF03480">
    <property type="entry name" value="DctP"/>
    <property type="match status" value="1"/>
</dbReference>
<feature type="chain" id="PRO_5037923490" evidence="4">
    <location>
        <begin position="27"/>
        <end position="365"/>
    </location>
</feature>
<dbReference type="RefSeq" id="WP_261969119.1">
    <property type="nucleotide sequence ID" value="NZ_JAHHZF010000006.1"/>
</dbReference>
<protein>
    <submittedName>
        <fullName evidence="5">TRAP transporter substrate-binding protein</fullName>
    </submittedName>
</protein>
<name>A0A947GIY2_9HYPH</name>
<dbReference type="PROSITE" id="PS51318">
    <property type="entry name" value="TAT"/>
    <property type="match status" value="1"/>
</dbReference>
<sequence length="365" mass="40400">MQRRKFLKAAGVGTVAAAAFPMPAIAQSNPQIKWRLTSSFPKSLDTIYGAAEVFSKAVAEATDNAFQVQVFAAGELIPGLQAADAVSNGTVEMCHTAPYYYVGKDPTFAFGTAVPFGINSRMQNGWRYYGGGNELMNEFYKKFNLFGMPGGNTGAQMGGWFRKEIKTVEDFKGLKMRIGGFAGQVIAKLGAVPQQIAGGDIYPALEKGTIDAAEWVGPYDDEKLGFYKVAPYYYYPGWWEGGAMLEFFVNTAKWAELPKHYQSLVLTAAGLANVHMQAKYDAVNPAALKRLASSGAILKPFPNEVMEACFNSANQLYDETMAKNGDFKKVYEALKAYRADQYLWFQISEYTFDTFMMIQQRKKTL</sequence>
<feature type="binding site" evidence="3">
    <location>
        <position position="214"/>
    </location>
    <ligand>
        <name>substrate</name>
    </ligand>
</feature>
<dbReference type="Gene3D" id="3.40.190.10">
    <property type="entry name" value="Periplasmic binding protein-like II"/>
    <property type="match status" value="1"/>
</dbReference>
<dbReference type="InterPro" id="IPR019546">
    <property type="entry name" value="TAT_signal_bac_arc"/>
</dbReference>
<feature type="signal peptide" evidence="4">
    <location>
        <begin position="1"/>
        <end position="26"/>
    </location>
</feature>
<gene>
    <name evidence="5" type="ORF">KL771_13725</name>
</gene>
<dbReference type="GO" id="GO:0055085">
    <property type="term" value="P:transmembrane transport"/>
    <property type="evidence" value="ECO:0007669"/>
    <property type="project" value="InterPro"/>
</dbReference>
<dbReference type="PANTHER" id="PTHR33376">
    <property type="match status" value="1"/>
</dbReference>
<reference evidence="5 6" key="1">
    <citation type="submission" date="2021-06" db="EMBL/GenBank/DDBJ databases">
        <authorList>
            <person name="Grouzdev D.S."/>
            <person name="Koziaeva V."/>
        </authorList>
    </citation>
    <scope>NUCLEOTIDE SEQUENCE [LARGE SCALE GENOMIC DNA]</scope>
    <source>
        <strain evidence="5 6">22</strain>
    </source>
</reference>
<dbReference type="GO" id="GO:0031317">
    <property type="term" value="C:tripartite ATP-independent periplasmic transporter complex"/>
    <property type="evidence" value="ECO:0007669"/>
    <property type="project" value="InterPro"/>
</dbReference>
<dbReference type="Proteomes" id="UP000766595">
    <property type="component" value="Unassembled WGS sequence"/>
</dbReference>
<dbReference type="PANTHER" id="PTHR33376:SF5">
    <property type="entry name" value="EXTRACYTOPLASMIC SOLUTE RECEPTOR PROTEIN"/>
    <property type="match status" value="1"/>
</dbReference>
<feature type="binding site" evidence="3">
    <location>
        <position position="215"/>
    </location>
    <ligand>
        <name>Na(+)</name>
        <dbReference type="ChEBI" id="CHEBI:29101"/>
    </ligand>
</feature>
<evidence type="ECO:0000256" key="2">
    <source>
        <dbReference type="PIRSR" id="PIRSR039026-1"/>
    </source>
</evidence>
<feature type="binding site" evidence="2">
    <location>
        <position position="177"/>
    </location>
    <ligand>
        <name>substrate</name>
    </ligand>
</feature>
<dbReference type="PIRSF" id="PIRSF039026">
    <property type="entry name" value="SiaP"/>
    <property type="match status" value="1"/>
</dbReference>
<dbReference type="InterPro" id="IPR041722">
    <property type="entry name" value="TakP/all3028"/>
</dbReference>
<accession>A0A947GIY2</accession>
<keyword evidence="1 4" id="KW-0732">Signal</keyword>
<comment type="caution">
    <text evidence="5">The sequence shown here is derived from an EMBL/GenBank/DDBJ whole genome shotgun (WGS) entry which is preliminary data.</text>
</comment>
<evidence type="ECO:0000256" key="3">
    <source>
        <dbReference type="PIRSR" id="PIRSR039026-2"/>
    </source>
</evidence>
<dbReference type="NCBIfam" id="NF037995">
    <property type="entry name" value="TRAP_S1"/>
    <property type="match status" value="1"/>
</dbReference>
<dbReference type="Gene3D" id="3.40.190.170">
    <property type="entry name" value="Bacterial extracellular solute-binding protein, family 7"/>
    <property type="match status" value="1"/>
</dbReference>
<keyword evidence="3" id="KW-0479">Metal-binding</keyword>
<keyword evidence="6" id="KW-1185">Reference proteome</keyword>
<evidence type="ECO:0000313" key="5">
    <source>
        <dbReference type="EMBL" id="MBT9290524.1"/>
    </source>
</evidence>
<dbReference type="GO" id="GO:0046872">
    <property type="term" value="F:metal ion binding"/>
    <property type="evidence" value="ECO:0007669"/>
    <property type="project" value="UniProtKB-KW"/>
</dbReference>
<dbReference type="NCBIfam" id="TIGR01409">
    <property type="entry name" value="TAT_signal_seq"/>
    <property type="match status" value="1"/>
</dbReference>
<evidence type="ECO:0000256" key="4">
    <source>
        <dbReference type="SAM" id="SignalP"/>
    </source>
</evidence>
<evidence type="ECO:0000256" key="1">
    <source>
        <dbReference type="ARBA" id="ARBA00022729"/>
    </source>
</evidence>
<dbReference type="CDD" id="cd13682">
    <property type="entry name" value="PBP2_TRAP_alpha-ketoacid"/>
    <property type="match status" value="1"/>
</dbReference>
<evidence type="ECO:0000313" key="6">
    <source>
        <dbReference type="Proteomes" id="UP000766595"/>
    </source>
</evidence>
<dbReference type="AlphaFoldDB" id="A0A947GIY2"/>
<proteinExistence type="predicted"/>
<dbReference type="InterPro" id="IPR018389">
    <property type="entry name" value="DctP_fam"/>
</dbReference>
<organism evidence="5 6">
    <name type="scientific">Prosthecodimorpha staleyi</name>
    <dbReference type="NCBI Taxonomy" id="2840188"/>
    <lineage>
        <taxon>Bacteria</taxon>
        <taxon>Pseudomonadati</taxon>
        <taxon>Pseudomonadota</taxon>
        <taxon>Alphaproteobacteria</taxon>
        <taxon>Hyphomicrobiales</taxon>
        <taxon>Ancalomicrobiaceae</taxon>
        <taxon>Prosthecodimorpha</taxon>
    </lineage>
</organism>
<dbReference type="InterPro" id="IPR026289">
    <property type="entry name" value="SBP_TakP-like"/>
</dbReference>
<dbReference type="InterPro" id="IPR038404">
    <property type="entry name" value="TRAP_DctP_sf"/>
</dbReference>
<feature type="binding site" evidence="3">
    <location>
        <position position="240"/>
    </location>
    <ligand>
        <name>substrate</name>
    </ligand>
</feature>
<feature type="binding site" evidence="2">
    <location>
        <position position="156"/>
    </location>
    <ligand>
        <name>substrate</name>
    </ligand>
</feature>
<dbReference type="GO" id="GO:0043177">
    <property type="term" value="F:organic acid binding"/>
    <property type="evidence" value="ECO:0007669"/>
    <property type="project" value="InterPro"/>
</dbReference>
<dbReference type="EMBL" id="JAHHZF010000006">
    <property type="protein sequence ID" value="MBT9290524.1"/>
    <property type="molecule type" value="Genomic_DNA"/>
</dbReference>
<dbReference type="GO" id="GO:0015849">
    <property type="term" value="P:organic acid transport"/>
    <property type="evidence" value="ECO:0007669"/>
    <property type="project" value="InterPro"/>
</dbReference>
<dbReference type="InterPro" id="IPR006311">
    <property type="entry name" value="TAT_signal"/>
</dbReference>